<evidence type="ECO:0000259" key="2">
    <source>
        <dbReference type="SMART" id="SM00506"/>
    </source>
</evidence>
<feature type="region of interest" description="Disordered" evidence="1">
    <location>
        <begin position="182"/>
        <end position="214"/>
    </location>
</feature>
<dbReference type="SMART" id="SM00506">
    <property type="entry name" value="A1pp"/>
    <property type="match status" value="1"/>
</dbReference>
<dbReference type="PANTHER" id="PTHR12521">
    <property type="entry name" value="PROTEIN C6ORF130"/>
    <property type="match status" value="1"/>
</dbReference>
<reference evidence="3" key="1">
    <citation type="submission" date="2021-06" db="EMBL/GenBank/DDBJ databases">
        <authorList>
            <person name="Hodson N. C."/>
            <person name="Mongue J. A."/>
            <person name="Jaron S. K."/>
        </authorList>
    </citation>
    <scope>NUCLEOTIDE SEQUENCE</scope>
</reference>
<gene>
    <name evidence="3" type="ORF">AFUS01_LOCUS36823</name>
</gene>
<keyword evidence="4" id="KW-1185">Reference proteome</keyword>
<feature type="compositionally biased region" description="Polar residues" evidence="1">
    <location>
        <begin position="1498"/>
        <end position="1533"/>
    </location>
</feature>
<organism evidence="3 4">
    <name type="scientific">Allacma fusca</name>
    <dbReference type="NCBI Taxonomy" id="39272"/>
    <lineage>
        <taxon>Eukaryota</taxon>
        <taxon>Metazoa</taxon>
        <taxon>Ecdysozoa</taxon>
        <taxon>Arthropoda</taxon>
        <taxon>Hexapoda</taxon>
        <taxon>Collembola</taxon>
        <taxon>Symphypleona</taxon>
        <taxon>Sminthuridae</taxon>
        <taxon>Allacma</taxon>
    </lineage>
</organism>
<dbReference type="EMBL" id="CAJVCH010541125">
    <property type="protein sequence ID" value="CAG7826786.1"/>
    <property type="molecule type" value="Genomic_DNA"/>
</dbReference>
<evidence type="ECO:0000313" key="3">
    <source>
        <dbReference type="EMBL" id="CAG7826786.1"/>
    </source>
</evidence>
<feature type="region of interest" description="Disordered" evidence="1">
    <location>
        <begin position="1"/>
        <end position="67"/>
    </location>
</feature>
<dbReference type="InterPro" id="IPR005135">
    <property type="entry name" value="Endo/exonuclease/phosphatase"/>
</dbReference>
<evidence type="ECO:0000313" key="4">
    <source>
        <dbReference type="Proteomes" id="UP000708208"/>
    </source>
</evidence>
<protein>
    <recommendedName>
        <fullName evidence="2">Macro domain-containing protein</fullName>
    </recommendedName>
</protein>
<dbReference type="OrthoDB" id="2155246at2759"/>
<feature type="compositionally biased region" description="Polar residues" evidence="1">
    <location>
        <begin position="1474"/>
        <end position="1486"/>
    </location>
</feature>
<dbReference type="GO" id="GO:0003824">
    <property type="term" value="F:catalytic activity"/>
    <property type="evidence" value="ECO:0007669"/>
    <property type="project" value="InterPro"/>
</dbReference>
<feature type="compositionally biased region" description="Acidic residues" evidence="1">
    <location>
        <begin position="1297"/>
        <end position="1316"/>
    </location>
</feature>
<feature type="region of interest" description="Disordered" evidence="1">
    <location>
        <begin position="130"/>
        <end position="154"/>
    </location>
</feature>
<proteinExistence type="predicted"/>
<sequence length="1916" mass="217712">MTRKRKTKSDLDSSDEDQFSDAPSSNRKAEKDKKDKGNRKKPPKSSQNNDGNGEKSSPPRAESVAEYKAKFAKRIKKCRDLLLEALNLKGSIREGLNKNLDEMEEIATNMSNSLKDEVTKQAKKLAESLVAKKASKPQNQSQNQNSKTDVNKPNQKIPLSFSQIVKAPVGLNNFPPLQQQLSQRQTIYQPQQQQQPKPNNHTIILKPKKSGDNPVKLLQEKVNPYEMGVQYVRPTTNGAVIVACKSQEQIDSIAKKLQGQLDPVAKRTKKLPQLAVHRLPDGAVKEDVDKAILNATGEAAHFVRIMKYKYNDPSSGLFAICTVTPRTWQLLVRKFGKIFLERGWSMCPVKNSVQPVKCLKCHSYGHVAKHCKLEHEMDNKTKAKSKTKQNNLDNNSPKTKQVVNVVQINLGGSEDYQRRTIEHMMKNQTDVAAIQEPYLQNGSLKAKGYNSLVSGKAALLIRNTLKYNQIYTEGGSMVAIEMDGHIYVSVYCSPNTKINRKITELSKLVKKMQGKQLVIMGDFNVYSSFMQYYKNNIPSERDTLFDELVADNTLCVMNKEETTFHRPGVESILDYTVVSDNCIAQIHDWKVHFSSIRDHKMITFTVGHQVQEGETNHIYDYELIEETLKVTPLPMLQERSKAGIDDWIEEVESLAEAVKSEAKIPVKESQLPYWTEKLEKMKRIKNNLLKAASKAQKNTMEYDLIYETFRNIEKKYKYETIKAKRKAWENFVTQKESWGKPYDAVKNLLQDNSNSIPLLQNSQAKNQQDNIQFLLNSMFPQDGVPLLEEDVEDEIDTGAQLAEILEQPNQTCVEPITRKELKDIVNELKPGKAPGLDKIDNRMSGLSTDHALLDMITEIEKGWEKGEYVAAVSFDVSAAFDSIPHNIIIESLAKLGVNGDLIRIVADYLVDREISYTYNNNKYSTTATKGSQNTQYLKEVMNKAIKQLIGKLEALGLKLNEAKTQLTVFTRKNVPNIEILVNNQVVRPSNEMKYLGIVFDNQLNFVAHYAAMHSKAMKAINIINRLFGRTFGYGYEARRIMSMGLINSLFYYGAAAHHTGLTLKKNQDLLVKVQRLYCLKIISAYSTVSGAAASVLAGLPPLDLAIKKTAIKRTLDIEVRPHAALTNLYGVVSLIYKHPTDNNKNVYNYHGDVLTKKQLSAKLDEVITEIWQRRWDEETTGRVTHKWIPNIQKRLESNLIINFYTTQALTEHGFFSSYLKRFFVIKEKRCLCGREQTFIHLGEKCKNNQVTRIRRNYDIEIYNTEEENMKQISQFTAELFRLREELRWKEGVSVAEPETEIEEQEESVEEVAEEQEEQRNLRPEWLNNTINEVTVTPKPARRLRFRKEDLQSSTSSFQSSESSPEILNQTFHEYRGPWSIGTPVQNPAPTINPPINPTETNETRINVTTSQNTYNPTPIGFKYVNPLVSFINSSDANRKYLIPSGPVPNYQLFPATPTNQQPIPENDSQKSRSNEPTLSQCASSTLRALRLTKKKEQQQSTAVDQGNADSRELTPQQPTTKPIQHTPNVGNLTLTEDGIQSTYEDAAWASEYDRDTNPESNGAMTTAVLISAERHDASRPVVRENPAEAGGSRELVAGKIYMPQGPHENTEKLEDIFHRITTVQKTYDHARKPTKTDNPISPQSILGKYFDDIDHQNDASRIVDRALEQLLVSGQLGHPFSLLFYHHKFIEPMQYLVLRAVKERFFRPAGPAAVATLLPYKEYMEAAPSTPAEVKILLDRKEKELNEKLQRGSWGELVTTSNGVFTLEEIEEDLLVCFPEYALAHCVSADFEMSAGVAKQITRKFGSKDDLKGRGASVWEIVEIKKTGKLSGKKVENYVLYMVTKERYNHKPTERDFLITLKNLVVKCKELNIGKLAIPRLGCGRDKLNWDLVRHSIIEFFKKSHITVRVCTQSRR</sequence>
<accession>A0A8J2L351</accession>
<dbReference type="InterPro" id="IPR002589">
    <property type="entry name" value="Macro_dom"/>
</dbReference>
<feature type="domain" description="Macro" evidence="2">
    <location>
        <begin position="1766"/>
        <end position="1897"/>
    </location>
</feature>
<comment type="caution">
    <text evidence="3">The sequence shown here is derived from an EMBL/GenBank/DDBJ whole genome shotgun (WGS) entry which is preliminary data.</text>
</comment>
<feature type="region of interest" description="Disordered" evidence="1">
    <location>
        <begin position="1451"/>
        <end position="1533"/>
    </location>
</feature>
<dbReference type="Pfam" id="PF14529">
    <property type="entry name" value="Exo_endo_phos_2"/>
    <property type="match status" value="1"/>
</dbReference>
<dbReference type="CDD" id="cd02901">
    <property type="entry name" value="Macro_Poa1p-like"/>
    <property type="match status" value="1"/>
</dbReference>
<dbReference type="PANTHER" id="PTHR12521:SF0">
    <property type="entry name" value="ADP-RIBOSE GLYCOHYDROLASE OARD1"/>
    <property type="match status" value="1"/>
</dbReference>
<feature type="region of interest" description="Disordered" evidence="1">
    <location>
        <begin position="1294"/>
        <end position="1320"/>
    </location>
</feature>
<feature type="compositionally biased region" description="Polar residues" evidence="1">
    <location>
        <begin position="45"/>
        <end position="55"/>
    </location>
</feature>
<feature type="compositionally biased region" description="Low complexity" evidence="1">
    <location>
        <begin position="136"/>
        <end position="147"/>
    </location>
</feature>
<name>A0A8J2L351_9HEXA</name>
<dbReference type="InterPro" id="IPR050892">
    <property type="entry name" value="ADP-ribose_metab_enzymes"/>
</dbReference>
<dbReference type="Proteomes" id="UP000708208">
    <property type="component" value="Unassembled WGS sequence"/>
</dbReference>
<evidence type="ECO:0000256" key="1">
    <source>
        <dbReference type="SAM" id="MobiDB-lite"/>
    </source>
</evidence>
<dbReference type="GO" id="GO:0140291">
    <property type="term" value="P:peptidyl-glutamate ADP-deribosylation"/>
    <property type="evidence" value="ECO:0007669"/>
    <property type="project" value="TreeGrafter"/>
</dbReference>